<keyword evidence="4" id="KW-0391">Immunity</keyword>
<sequence length="345" mass="38181">MIRGLAALILLNISALIQARDDAEQISWTVVKPGDNVTILSCSLPTREVGLFYWYKLRFGYLVQTVAMGTFENVRFQGQFKDSRFSATKVDTVFSLNIANVRKEDEATYYCQAGSTYEICFINGTILTVNDQRNQMSVHVKQHPATLSVELGESVTLQCSLLSDNKGKPIQCPGEHNVHWFRAGSGENRQGIIYTHKNTSIEQDKRKCVYRLSKTIKNSSESGTYYCAVATCGQILFGGGTEIKTELRLCPVFVALGLLVGCCVTVIIALILRRNHICQHRKGDIAASNPMGLEDTTVDSHGHYTGENHAAAVNYATLDFPSRRAKRSNITSEFPQDCVYSGLSG</sequence>
<keyword evidence="5 8" id="KW-0472">Membrane</keyword>
<dbReference type="InterPro" id="IPR013783">
    <property type="entry name" value="Ig-like_fold"/>
</dbReference>
<evidence type="ECO:0000256" key="9">
    <source>
        <dbReference type="SAM" id="SignalP"/>
    </source>
</evidence>
<feature type="domain" description="Ig-like" evidence="10">
    <location>
        <begin position="24"/>
        <end position="113"/>
    </location>
</feature>
<dbReference type="InterPro" id="IPR052051">
    <property type="entry name" value="TCR_complex_component"/>
</dbReference>
<keyword evidence="7" id="KW-0325">Glycoprotein</keyword>
<evidence type="ECO:0000313" key="12">
    <source>
        <dbReference type="Proteomes" id="UP000472271"/>
    </source>
</evidence>
<organism evidence="11 12">
    <name type="scientific">Sphaeramia orbicularis</name>
    <name type="common">orbiculate cardinalfish</name>
    <dbReference type="NCBI Taxonomy" id="375764"/>
    <lineage>
        <taxon>Eukaryota</taxon>
        <taxon>Metazoa</taxon>
        <taxon>Chordata</taxon>
        <taxon>Craniata</taxon>
        <taxon>Vertebrata</taxon>
        <taxon>Euteleostomi</taxon>
        <taxon>Actinopterygii</taxon>
        <taxon>Neopterygii</taxon>
        <taxon>Teleostei</taxon>
        <taxon>Neoteleostei</taxon>
        <taxon>Acanthomorphata</taxon>
        <taxon>Gobiaria</taxon>
        <taxon>Kurtiformes</taxon>
        <taxon>Apogonoidei</taxon>
        <taxon>Apogonidae</taxon>
        <taxon>Apogoninae</taxon>
        <taxon>Sphaeramia</taxon>
    </lineage>
</organism>
<evidence type="ECO:0000256" key="7">
    <source>
        <dbReference type="ARBA" id="ARBA00023180"/>
    </source>
</evidence>
<keyword evidence="8" id="KW-0812">Transmembrane</keyword>
<dbReference type="AlphaFoldDB" id="A0A672ZR23"/>
<evidence type="ECO:0000256" key="6">
    <source>
        <dbReference type="ARBA" id="ARBA00023157"/>
    </source>
</evidence>
<evidence type="ECO:0000256" key="2">
    <source>
        <dbReference type="ARBA" id="ARBA00022475"/>
    </source>
</evidence>
<protein>
    <submittedName>
        <fullName evidence="11">Uncharacterized LOC115427380</fullName>
    </submittedName>
</protein>
<dbReference type="Gene3D" id="2.60.40.10">
    <property type="entry name" value="Immunoglobulins"/>
    <property type="match status" value="2"/>
</dbReference>
<feature type="chain" id="PRO_5025510595" evidence="9">
    <location>
        <begin position="20"/>
        <end position="345"/>
    </location>
</feature>
<dbReference type="Ensembl" id="ENSSORT00005019394.1">
    <property type="protein sequence ID" value="ENSSORP00005018843.1"/>
    <property type="gene ID" value="ENSSORG00005009277.1"/>
</dbReference>
<dbReference type="SUPFAM" id="SSF48726">
    <property type="entry name" value="Immunoglobulin"/>
    <property type="match status" value="2"/>
</dbReference>
<dbReference type="Proteomes" id="UP000472271">
    <property type="component" value="Chromosome 10"/>
</dbReference>
<dbReference type="SMART" id="SM00406">
    <property type="entry name" value="IGv"/>
    <property type="match status" value="2"/>
</dbReference>
<evidence type="ECO:0000256" key="1">
    <source>
        <dbReference type="ARBA" id="ARBA00004236"/>
    </source>
</evidence>
<dbReference type="InterPro" id="IPR007110">
    <property type="entry name" value="Ig-like_dom"/>
</dbReference>
<dbReference type="RefSeq" id="XP_030001777.1">
    <property type="nucleotide sequence ID" value="XM_030145917.1"/>
</dbReference>
<dbReference type="GO" id="GO:0002376">
    <property type="term" value="P:immune system process"/>
    <property type="evidence" value="ECO:0007669"/>
    <property type="project" value="UniProtKB-KW"/>
</dbReference>
<dbReference type="FunCoup" id="A0A672ZR23">
    <property type="interactions" value="11"/>
</dbReference>
<gene>
    <name evidence="11" type="primary">LOC115427380</name>
</gene>
<dbReference type="PANTHER" id="PTHR19433:SF133">
    <property type="entry name" value="IMMUNE-TYPE RECEPTOR 5 PRECURSOR-RELATED"/>
    <property type="match status" value="1"/>
</dbReference>
<keyword evidence="6" id="KW-1015">Disulfide bond</keyword>
<dbReference type="CDD" id="cd00099">
    <property type="entry name" value="IgV"/>
    <property type="match status" value="1"/>
</dbReference>
<accession>A0A672ZR23</accession>
<dbReference type="GO" id="GO:0009617">
    <property type="term" value="P:response to bacterium"/>
    <property type="evidence" value="ECO:0007669"/>
    <property type="project" value="TreeGrafter"/>
</dbReference>
<evidence type="ECO:0000259" key="10">
    <source>
        <dbReference type="PROSITE" id="PS50835"/>
    </source>
</evidence>
<evidence type="ECO:0000256" key="8">
    <source>
        <dbReference type="SAM" id="Phobius"/>
    </source>
</evidence>
<dbReference type="GO" id="GO:0005886">
    <property type="term" value="C:plasma membrane"/>
    <property type="evidence" value="ECO:0007669"/>
    <property type="project" value="UniProtKB-SubCell"/>
</dbReference>
<dbReference type="PANTHER" id="PTHR19433">
    <property type="entry name" value="T-CELL RECEPTOR ALPHA CHAIN V REGION-RELATED"/>
    <property type="match status" value="1"/>
</dbReference>
<keyword evidence="2" id="KW-1003">Cell membrane</keyword>
<feature type="transmembrane region" description="Helical" evidence="8">
    <location>
        <begin position="252"/>
        <end position="272"/>
    </location>
</feature>
<evidence type="ECO:0000256" key="5">
    <source>
        <dbReference type="ARBA" id="ARBA00023136"/>
    </source>
</evidence>
<evidence type="ECO:0000313" key="11">
    <source>
        <dbReference type="Ensembl" id="ENSSORP00005018843.1"/>
    </source>
</evidence>
<feature type="signal peptide" evidence="9">
    <location>
        <begin position="1"/>
        <end position="19"/>
    </location>
</feature>
<reference evidence="11" key="1">
    <citation type="submission" date="2019-06" db="EMBL/GenBank/DDBJ databases">
        <authorList>
            <consortium name="Wellcome Sanger Institute Data Sharing"/>
        </authorList>
    </citation>
    <scope>NUCLEOTIDE SEQUENCE [LARGE SCALE GENOMIC DNA]</scope>
</reference>
<name>A0A672ZR23_9TELE</name>
<dbReference type="InterPro" id="IPR036179">
    <property type="entry name" value="Ig-like_dom_sf"/>
</dbReference>
<dbReference type="PROSITE" id="PS50835">
    <property type="entry name" value="IG_LIKE"/>
    <property type="match status" value="2"/>
</dbReference>
<keyword evidence="3 9" id="KW-0732">Signal</keyword>
<feature type="domain" description="Ig-like" evidence="10">
    <location>
        <begin position="138"/>
        <end position="248"/>
    </location>
</feature>
<dbReference type="InterPro" id="IPR013106">
    <property type="entry name" value="Ig_V-set"/>
</dbReference>
<keyword evidence="8" id="KW-1133">Transmembrane helix</keyword>
<dbReference type="GeneID" id="115427380"/>
<dbReference type="Pfam" id="PF07686">
    <property type="entry name" value="V-set"/>
    <property type="match status" value="1"/>
</dbReference>
<evidence type="ECO:0000256" key="4">
    <source>
        <dbReference type="ARBA" id="ARBA00022859"/>
    </source>
</evidence>
<dbReference type="InterPro" id="IPR003599">
    <property type="entry name" value="Ig_sub"/>
</dbReference>
<proteinExistence type="predicted"/>
<dbReference type="InParanoid" id="A0A672ZR23"/>
<keyword evidence="12" id="KW-1185">Reference proteome</keyword>
<reference evidence="11" key="3">
    <citation type="submission" date="2025-09" db="UniProtKB">
        <authorList>
            <consortium name="Ensembl"/>
        </authorList>
    </citation>
    <scope>IDENTIFICATION</scope>
</reference>
<reference evidence="11" key="2">
    <citation type="submission" date="2025-08" db="UniProtKB">
        <authorList>
            <consortium name="Ensembl"/>
        </authorList>
    </citation>
    <scope>IDENTIFICATION</scope>
</reference>
<comment type="subcellular location">
    <subcellularLocation>
        <location evidence="1">Cell membrane</location>
    </subcellularLocation>
</comment>
<evidence type="ECO:0000256" key="3">
    <source>
        <dbReference type="ARBA" id="ARBA00022729"/>
    </source>
</evidence>
<dbReference type="SMART" id="SM00409">
    <property type="entry name" value="IG"/>
    <property type="match status" value="2"/>
</dbReference>